<accession>A0A9D1W2M5</accession>
<dbReference type="InterPro" id="IPR036388">
    <property type="entry name" value="WH-like_DNA-bd_sf"/>
</dbReference>
<organism evidence="2 3">
    <name type="scientific">Candidatus Lachnoclostridium stercoripullorum</name>
    <dbReference type="NCBI Taxonomy" id="2838635"/>
    <lineage>
        <taxon>Bacteria</taxon>
        <taxon>Bacillati</taxon>
        <taxon>Bacillota</taxon>
        <taxon>Clostridia</taxon>
        <taxon>Lachnospirales</taxon>
        <taxon>Lachnospiraceae</taxon>
    </lineage>
</organism>
<dbReference type="InterPro" id="IPR039422">
    <property type="entry name" value="MarR/SlyA-like"/>
</dbReference>
<dbReference type="Proteomes" id="UP000886780">
    <property type="component" value="Unassembled WGS sequence"/>
</dbReference>
<comment type="caution">
    <text evidence="2">The sequence shown here is derived from an EMBL/GenBank/DDBJ whole genome shotgun (WGS) entry which is preliminary data.</text>
</comment>
<dbReference type="SUPFAM" id="SSF46785">
    <property type="entry name" value="Winged helix' DNA-binding domain"/>
    <property type="match status" value="1"/>
</dbReference>
<name>A0A9D1W2M5_9FIRM</name>
<dbReference type="PANTHER" id="PTHR33164:SF43">
    <property type="entry name" value="HTH-TYPE TRANSCRIPTIONAL REPRESSOR YETL"/>
    <property type="match status" value="1"/>
</dbReference>
<dbReference type="AlphaFoldDB" id="A0A9D1W2M5"/>
<dbReference type="Gene3D" id="1.10.10.10">
    <property type="entry name" value="Winged helix-like DNA-binding domain superfamily/Winged helix DNA-binding domain"/>
    <property type="match status" value="1"/>
</dbReference>
<proteinExistence type="predicted"/>
<protein>
    <submittedName>
        <fullName evidence="2">MarR family transcriptional regulator</fullName>
    </submittedName>
</protein>
<dbReference type="PRINTS" id="PR00598">
    <property type="entry name" value="HTHMARR"/>
</dbReference>
<sequence length="147" mass="16761">MTSADFRNGLLEASLVLREAIETCVTPVCRRYGLSPQQFHVLMVLEKHGPQSAGELSDRVGILRGNITAVCKKLEQKDLIVRSRSPEDERVVVISMGDTGERLLQEMAEEFDRCYERLLEEESPEEIEEIIEGISKLCRLARNERKE</sequence>
<reference evidence="2" key="2">
    <citation type="submission" date="2021-04" db="EMBL/GenBank/DDBJ databases">
        <authorList>
            <person name="Gilroy R."/>
        </authorList>
    </citation>
    <scope>NUCLEOTIDE SEQUENCE</scope>
    <source>
        <strain evidence="2">ChiGjej4B4-12881</strain>
    </source>
</reference>
<dbReference type="GO" id="GO:0006950">
    <property type="term" value="P:response to stress"/>
    <property type="evidence" value="ECO:0007669"/>
    <property type="project" value="TreeGrafter"/>
</dbReference>
<reference evidence="2" key="1">
    <citation type="journal article" date="2021" name="PeerJ">
        <title>Extensive microbial diversity within the chicken gut microbiome revealed by metagenomics and culture.</title>
        <authorList>
            <person name="Gilroy R."/>
            <person name="Ravi A."/>
            <person name="Getino M."/>
            <person name="Pursley I."/>
            <person name="Horton D.L."/>
            <person name="Alikhan N.F."/>
            <person name="Baker D."/>
            <person name="Gharbi K."/>
            <person name="Hall N."/>
            <person name="Watson M."/>
            <person name="Adriaenssens E.M."/>
            <person name="Foster-Nyarko E."/>
            <person name="Jarju S."/>
            <person name="Secka A."/>
            <person name="Antonio M."/>
            <person name="Oren A."/>
            <person name="Chaudhuri R.R."/>
            <person name="La Ragione R."/>
            <person name="Hildebrand F."/>
            <person name="Pallen M.J."/>
        </authorList>
    </citation>
    <scope>NUCLEOTIDE SEQUENCE</scope>
    <source>
        <strain evidence="2">ChiGjej4B4-12881</strain>
    </source>
</reference>
<dbReference type="InterPro" id="IPR000835">
    <property type="entry name" value="HTH_MarR-typ"/>
</dbReference>
<dbReference type="InterPro" id="IPR036390">
    <property type="entry name" value="WH_DNA-bd_sf"/>
</dbReference>
<dbReference type="Pfam" id="PF01047">
    <property type="entry name" value="MarR"/>
    <property type="match status" value="1"/>
</dbReference>
<dbReference type="PROSITE" id="PS50995">
    <property type="entry name" value="HTH_MARR_2"/>
    <property type="match status" value="1"/>
</dbReference>
<dbReference type="EMBL" id="DXEU01000020">
    <property type="protein sequence ID" value="HIX51361.1"/>
    <property type="molecule type" value="Genomic_DNA"/>
</dbReference>
<dbReference type="PANTHER" id="PTHR33164">
    <property type="entry name" value="TRANSCRIPTIONAL REGULATOR, MARR FAMILY"/>
    <property type="match status" value="1"/>
</dbReference>
<evidence type="ECO:0000313" key="3">
    <source>
        <dbReference type="Proteomes" id="UP000886780"/>
    </source>
</evidence>
<dbReference type="GO" id="GO:0003700">
    <property type="term" value="F:DNA-binding transcription factor activity"/>
    <property type="evidence" value="ECO:0007669"/>
    <property type="project" value="InterPro"/>
</dbReference>
<gene>
    <name evidence="2" type="ORF">IAA28_00985</name>
</gene>
<feature type="domain" description="HTH marR-type" evidence="1">
    <location>
        <begin position="3"/>
        <end position="139"/>
    </location>
</feature>
<evidence type="ECO:0000313" key="2">
    <source>
        <dbReference type="EMBL" id="HIX51361.1"/>
    </source>
</evidence>
<dbReference type="SMART" id="SM00347">
    <property type="entry name" value="HTH_MARR"/>
    <property type="match status" value="1"/>
</dbReference>
<evidence type="ECO:0000259" key="1">
    <source>
        <dbReference type="PROSITE" id="PS50995"/>
    </source>
</evidence>